<sequence>MRQMQTGDADAAAGAELEPAGTALCGTVTVNPGRPSDGRARLYNSRAPFKPSHGTRFDHETPSS</sequence>
<organism evidence="2 3">
    <name type="scientific">Purpureocillium lilacinum</name>
    <name type="common">Paecilomyces lilacinus</name>
    <dbReference type="NCBI Taxonomy" id="33203"/>
    <lineage>
        <taxon>Eukaryota</taxon>
        <taxon>Fungi</taxon>
        <taxon>Dikarya</taxon>
        <taxon>Ascomycota</taxon>
        <taxon>Pezizomycotina</taxon>
        <taxon>Sordariomycetes</taxon>
        <taxon>Hypocreomycetidae</taxon>
        <taxon>Hypocreales</taxon>
        <taxon>Ophiocordycipitaceae</taxon>
        <taxon>Purpureocillium</taxon>
    </lineage>
</organism>
<comment type="caution">
    <text evidence="2">The sequence shown here is derived from an EMBL/GenBank/DDBJ whole genome shotgun (WGS) entry which is preliminary data.</text>
</comment>
<reference evidence="2 3" key="1">
    <citation type="submission" date="2016-01" db="EMBL/GenBank/DDBJ databases">
        <title>Biosynthesis of antibiotic leucinostatins and their inhibition on Phytophthora in bio-control Purpureocillium lilacinum.</title>
        <authorList>
            <person name="Wang G."/>
            <person name="Liu Z."/>
            <person name="Lin R."/>
            <person name="Li E."/>
            <person name="Mao Z."/>
            <person name="Ling J."/>
            <person name="Yin W."/>
            <person name="Xie B."/>
        </authorList>
    </citation>
    <scope>NUCLEOTIDE SEQUENCE [LARGE SCALE GENOMIC DNA]</scope>
    <source>
        <strain evidence="2">PLBJ-1</strain>
    </source>
</reference>
<feature type="region of interest" description="Disordered" evidence="1">
    <location>
        <begin position="1"/>
        <end position="64"/>
    </location>
</feature>
<feature type="compositionally biased region" description="Low complexity" evidence="1">
    <location>
        <begin position="1"/>
        <end position="24"/>
    </location>
</feature>
<name>A0A179GVH0_PURLI</name>
<protein>
    <submittedName>
        <fullName evidence="2">Uncharacterized protein</fullName>
    </submittedName>
</protein>
<dbReference type="EMBL" id="LSBH01000003">
    <property type="protein sequence ID" value="OAQ81946.1"/>
    <property type="molecule type" value="Genomic_DNA"/>
</dbReference>
<dbReference type="AlphaFoldDB" id="A0A179GVH0"/>
<evidence type="ECO:0000256" key="1">
    <source>
        <dbReference type="SAM" id="MobiDB-lite"/>
    </source>
</evidence>
<gene>
    <name evidence="2" type="ORF">VFPBJ_04530</name>
</gene>
<evidence type="ECO:0000313" key="3">
    <source>
        <dbReference type="Proteomes" id="UP000078240"/>
    </source>
</evidence>
<dbReference type="Proteomes" id="UP000078240">
    <property type="component" value="Unassembled WGS sequence"/>
</dbReference>
<accession>A0A179GVH0</accession>
<proteinExistence type="predicted"/>
<evidence type="ECO:0000313" key="2">
    <source>
        <dbReference type="EMBL" id="OAQ81946.1"/>
    </source>
</evidence>
<feature type="compositionally biased region" description="Basic and acidic residues" evidence="1">
    <location>
        <begin position="55"/>
        <end position="64"/>
    </location>
</feature>